<comment type="caution">
    <text evidence="2">The sequence shown here is derived from an EMBL/GenBank/DDBJ whole genome shotgun (WGS) entry which is preliminary data.</text>
</comment>
<dbReference type="InterPro" id="IPR018490">
    <property type="entry name" value="cNMP-bd_dom_sf"/>
</dbReference>
<sequence>MNSIKIQHLLNYFDKYWAIEELTVKMLDKCVTKRKLKRKENILTEGEKCNHLTFVIEGILKTYHVDKKGNQHNLQFTSENKWVTDFSSLYNSIPSKLNIETIEPSIILQIKKEDLFKLYDNSPMFDRNMRIITENAFIEQQERVLQHISSTAHERYLYFLNKYPDLSNRISNIQIASYIGVTPEFLSAIRKKTTI</sequence>
<dbReference type="InterPro" id="IPR014710">
    <property type="entry name" value="RmlC-like_jellyroll"/>
</dbReference>
<dbReference type="Proteomes" id="UP001501496">
    <property type="component" value="Unassembled WGS sequence"/>
</dbReference>
<evidence type="ECO:0000313" key="2">
    <source>
        <dbReference type="EMBL" id="GAA4238535.1"/>
    </source>
</evidence>
<organism evidence="2 3">
    <name type="scientific">Postechiella marina</name>
    <dbReference type="NCBI Taxonomy" id="943941"/>
    <lineage>
        <taxon>Bacteria</taxon>
        <taxon>Pseudomonadati</taxon>
        <taxon>Bacteroidota</taxon>
        <taxon>Flavobacteriia</taxon>
        <taxon>Flavobacteriales</taxon>
        <taxon>Flavobacteriaceae</taxon>
        <taxon>Postechiella</taxon>
    </lineage>
</organism>
<gene>
    <name evidence="2" type="ORF">GCM10022291_29370</name>
</gene>
<dbReference type="RefSeq" id="WP_344789074.1">
    <property type="nucleotide sequence ID" value="NZ_BAABCA010000006.1"/>
</dbReference>
<feature type="domain" description="Cyclic nucleotide-binding" evidence="1">
    <location>
        <begin position="34"/>
        <end position="121"/>
    </location>
</feature>
<name>A0ABP8CFA0_9FLAO</name>
<dbReference type="EMBL" id="BAABCA010000006">
    <property type="protein sequence ID" value="GAA4238535.1"/>
    <property type="molecule type" value="Genomic_DNA"/>
</dbReference>
<dbReference type="CDD" id="cd00038">
    <property type="entry name" value="CAP_ED"/>
    <property type="match status" value="1"/>
</dbReference>
<keyword evidence="3" id="KW-1185">Reference proteome</keyword>
<dbReference type="Pfam" id="PF00027">
    <property type="entry name" value="cNMP_binding"/>
    <property type="match status" value="1"/>
</dbReference>
<reference evidence="3" key="1">
    <citation type="journal article" date="2019" name="Int. J. Syst. Evol. Microbiol.">
        <title>The Global Catalogue of Microorganisms (GCM) 10K type strain sequencing project: providing services to taxonomists for standard genome sequencing and annotation.</title>
        <authorList>
            <consortium name="The Broad Institute Genomics Platform"/>
            <consortium name="The Broad Institute Genome Sequencing Center for Infectious Disease"/>
            <person name="Wu L."/>
            <person name="Ma J."/>
        </authorList>
    </citation>
    <scope>NUCLEOTIDE SEQUENCE [LARGE SCALE GENOMIC DNA]</scope>
    <source>
        <strain evidence="3">JCM 17630</strain>
    </source>
</reference>
<dbReference type="SUPFAM" id="SSF51206">
    <property type="entry name" value="cAMP-binding domain-like"/>
    <property type="match status" value="1"/>
</dbReference>
<evidence type="ECO:0000313" key="3">
    <source>
        <dbReference type="Proteomes" id="UP001501496"/>
    </source>
</evidence>
<protein>
    <submittedName>
        <fullName evidence="2">Crp/Fnr family transcriptional regulator</fullName>
    </submittedName>
</protein>
<evidence type="ECO:0000259" key="1">
    <source>
        <dbReference type="Pfam" id="PF00027"/>
    </source>
</evidence>
<dbReference type="InterPro" id="IPR000595">
    <property type="entry name" value="cNMP-bd_dom"/>
</dbReference>
<proteinExistence type="predicted"/>
<dbReference type="Gene3D" id="2.60.120.10">
    <property type="entry name" value="Jelly Rolls"/>
    <property type="match status" value="1"/>
</dbReference>
<accession>A0ABP8CFA0</accession>